<dbReference type="InterPro" id="IPR029063">
    <property type="entry name" value="SAM-dependent_MTases_sf"/>
</dbReference>
<proteinExistence type="predicted"/>
<organism evidence="2">
    <name type="scientific">Candidatus Kentrum sp. SD</name>
    <dbReference type="NCBI Taxonomy" id="2126332"/>
    <lineage>
        <taxon>Bacteria</taxon>
        <taxon>Pseudomonadati</taxon>
        <taxon>Pseudomonadota</taxon>
        <taxon>Gammaproteobacteria</taxon>
        <taxon>Candidatus Kentrum</taxon>
    </lineage>
</organism>
<name>A0A450YG60_9GAMM</name>
<evidence type="ECO:0008006" key="4">
    <source>
        <dbReference type="Google" id="ProtNLM"/>
    </source>
</evidence>
<dbReference type="EMBL" id="CAADHB010000013">
    <property type="protein sequence ID" value="VFK78372.1"/>
    <property type="molecule type" value="Genomic_DNA"/>
</dbReference>
<gene>
    <name evidence="3" type="ORF">BECKSD772D_GA0070982_101316</name>
    <name evidence="2" type="ORF">BECKSD772E_GA0070983_100714</name>
    <name evidence="1" type="ORF">BECKSD772F_GA0070984_100715</name>
</gene>
<dbReference type="Gene3D" id="3.40.50.150">
    <property type="entry name" value="Vaccinia Virus protein VP39"/>
    <property type="match status" value="1"/>
</dbReference>
<dbReference type="CDD" id="cd02440">
    <property type="entry name" value="AdoMet_MTases"/>
    <property type="match status" value="1"/>
</dbReference>
<evidence type="ECO:0000313" key="2">
    <source>
        <dbReference type="EMBL" id="VFK40528.1"/>
    </source>
</evidence>
<dbReference type="AlphaFoldDB" id="A0A450YG60"/>
<reference evidence="2" key="1">
    <citation type="submission" date="2019-02" db="EMBL/GenBank/DDBJ databases">
        <authorList>
            <person name="Gruber-Vodicka R. H."/>
            <person name="Seah K. B. B."/>
        </authorList>
    </citation>
    <scope>NUCLEOTIDE SEQUENCE</scope>
    <source>
        <strain evidence="3">BECK_S127</strain>
        <strain evidence="2">BECK_S1320</strain>
        <strain evidence="1">BECK_S1321</strain>
    </source>
</reference>
<evidence type="ECO:0000313" key="3">
    <source>
        <dbReference type="EMBL" id="VFK78372.1"/>
    </source>
</evidence>
<dbReference type="SUPFAM" id="SSF53335">
    <property type="entry name" value="S-adenosyl-L-methionine-dependent methyltransferases"/>
    <property type="match status" value="1"/>
</dbReference>
<accession>A0A450YG60</accession>
<evidence type="ECO:0000313" key="1">
    <source>
        <dbReference type="EMBL" id="VFK36896.1"/>
    </source>
</evidence>
<dbReference type="EMBL" id="CAADFR010000007">
    <property type="protein sequence ID" value="VFK36896.1"/>
    <property type="molecule type" value="Genomic_DNA"/>
</dbReference>
<sequence>MKHEYSISFPDEKDLTQGEEFFFMETNSERESIQLHDYSKIYSIPRLYEKILYDSLRCNTPTAICNLLETVFNEAGIEPSSLRVLDIGAGSGTFGEYLKNMGIIHLYGLDVLEMARIAAERDRPGLYEKYYVAELDKLSPEVHNDLSNQRFNCVTVASAAGFDHIPVGGFEQALELLVEGGWFVFHLKEDENDTDSVNLRAWINCIIDSGKMDLRVEKSCFHRYTIDNKSIFYSVIIGQKNNKILYDGNQNACLREY</sequence>
<dbReference type="EMBL" id="CAADFU010000007">
    <property type="protein sequence ID" value="VFK40528.1"/>
    <property type="molecule type" value="Genomic_DNA"/>
</dbReference>
<protein>
    <recommendedName>
        <fullName evidence="4">Methyltransferase domain-containing protein</fullName>
    </recommendedName>
</protein>